<dbReference type="InterPro" id="IPR019405">
    <property type="entry name" value="Lactonase_7-beta_prop"/>
</dbReference>
<reference evidence="2 3" key="1">
    <citation type="submission" date="2020-02" db="EMBL/GenBank/DDBJ databases">
        <title>Draft genome sequence of Lactococcus sp. Hs20B0-1.</title>
        <authorList>
            <person name="Noda S."/>
            <person name="Yuki M."/>
            <person name="Ohkuma M."/>
        </authorList>
    </citation>
    <scope>NUCLEOTIDE SEQUENCE [LARGE SCALE GENOMIC DNA]</scope>
    <source>
        <strain evidence="2 3">Hs20B0-1</strain>
    </source>
</reference>
<gene>
    <name evidence="2" type="ORF">Hs20B_03720</name>
</gene>
<protein>
    <recommendedName>
        <fullName evidence="4">6-phosphogluconolactonase</fullName>
    </recommendedName>
</protein>
<proteinExistence type="inferred from homology"/>
<dbReference type="Pfam" id="PF10282">
    <property type="entry name" value="Lactonase"/>
    <property type="match status" value="1"/>
</dbReference>
<dbReference type="AlphaFoldDB" id="A0A6A0B6N0"/>
<dbReference type="Proteomes" id="UP000475928">
    <property type="component" value="Unassembled WGS sequence"/>
</dbReference>
<comment type="similarity">
    <text evidence="1">Belongs to the cycloisomerase 2 family.</text>
</comment>
<dbReference type="PANTHER" id="PTHR30344:SF1">
    <property type="entry name" value="6-PHOSPHOGLUCONOLACTONASE"/>
    <property type="match status" value="1"/>
</dbReference>
<evidence type="ECO:0008006" key="4">
    <source>
        <dbReference type="Google" id="ProtNLM"/>
    </source>
</evidence>
<name>A0A6A0B6N0_9LACT</name>
<dbReference type="InterPro" id="IPR050282">
    <property type="entry name" value="Cycloisomerase_2"/>
</dbReference>
<dbReference type="EMBL" id="BLLH01000001">
    <property type="protein sequence ID" value="GFH39974.1"/>
    <property type="molecule type" value="Genomic_DNA"/>
</dbReference>
<dbReference type="InterPro" id="IPR015943">
    <property type="entry name" value="WD40/YVTN_repeat-like_dom_sf"/>
</dbReference>
<dbReference type="PANTHER" id="PTHR30344">
    <property type="entry name" value="6-PHOSPHOGLUCONOLACTONASE-RELATED"/>
    <property type="match status" value="1"/>
</dbReference>
<dbReference type="InterPro" id="IPR011048">
    <property type="entry name" value="Haem_d1_sf"/>
</dbReference>
<dbReference type="Gene3D" id="2.130.10.10">
    <property type="entry name" value="YVTN repeat-like/Quinoprotein amine dehydrogenase"/>
    <property type="match status" value="1"/>
</dbReference>
<dbReference type="SUPFAM" id="SSF51004">
    <property type="entry name" value="C-terminal (heme d1) domain of cytochrome cd1-nitrite reductase"/>
    <property type="match status" value="1"/>
</dbReference>
<dbReference type="FunFam" id="2.130.10.10:FF:000306">
    <property type="entry name" value="3-carboxymuconate cyclase"/>
    <property type="match status" value="1"/>
</dbReference>
<organism evidence="2 3">
    <name type="scientific">Pseudolactococcus insecticola</name>
    <dbReference type="NCBI Taxonomy" id="2709158"/>
    <lineage>
        <taxon>Bacteria</taxon>
        <taxon>Bacillati</taxon>
        <taxon>Bacillota</taxon>
        <taxon>Bacilli</taxon>
        <taxon>Lactobacillales</taxon>
        <taxon>Streptococcaceae</taxon>
        <taxon>Pseudolactococcus</taxon>
    </lineage>
</organism>
<evidence type="ECO:0000256" key="1">
    <source>
        <dbReference type="ARBA" id="ARBA00005564"/>
    </source>
</evidence>
<evidence type="ECO:0000313" key="3">
    <source>
        <dbReference type="Proteomes" id="UP000475928"/>
    </source>
</evidence>
<sequence length="336" mass="36676">MTDKLYFGTYTKKTSEGIYSADLDTKTGLLSNLALVAKESSPTYLTIDADGHIYSVGAENGQGGIAAFDNTGKLLNHVVEDGAPLCYVAVDEPRNLVYGANYHKGEVIVYKRELDGSLTFSDKDTHTGHGPHANQTSPHVHFSDLTPDKYLITCDLGTDEVTSYDLTDDGKLKKIATYKSTAGAGPRHIVFHPTEKFAYLICELNSTIEVLIYDGVGRFTLFQTISTLPEDFTDFNGTAAIRLSSDGHYLYGSNRGHDSIAVFEIAADGRLALIQIAPTNGLNPRDFNFSSDESLLIAAHQDSDNVTTFTRDKNTGLLSEIQHDFIVPEAVCVFVK</sequence>
<evidence type="ECO:0000313" key="2">
    <source>
        <dbReference type="EMBL" id="GFH39974.1"/>
    </source>
</evidence>
<accession>A0A6A0B6N0</accession>
<comment type="caution">
    <text evidence="2">The sequence shown here is derived from an EMBL/GenBank/DDBJ whole genome shotgun (WGS) entry which is preliminary data.</text>
</comment>
<dbReference type="GO" id="GO:0017057">
    <property type="term" value="F:6-phosphogluconolactonase activity"/>
    <property type="evidence" value="ECO:0007669"/>
    <property type="project" value="TreeGrafter"/>
</dbReference>
<dbReference type="RefSeq" id="WP_172355024.1">
    <property type="nucleotide sequence ID" value="NZ_BLLH01000001.1"/>
</dbReference>
<keyword evidence="3" id="KW-1185">Reference proteome</keyword>
<dbReference type="GO" id="GO:0005829">
    <property type="term" value="C:cytosol"/>
    <property type="evidence" value="ECO:0007669"/>
    <property type="project" value="TreeGrafter"/>
</dbReference>